<reference evidence="2 3" key="1">
    <citation type="journal article" date="2020" name="Nat. Commun.">
        <title>Genome of Tripterygium wilfordii and identification of cytochrome P450 involved in triptolide biosynthesis.</title>
        <authorList>
            <person name="Tu L."/>
            <person name="Su P."/>
            <person name="Zhang Z."/>
            <person name="Gao L."/>
            <person name="Wang J."/>
            <person name="Hu T."/>
            <person name="Zhou J."/>
            <person name="Zhang Y."/>
            <person name="Zhao Y."/>
            <person name="Liu Y."/>
            <person name="Song Y."/>
            <person name="Tong Y."/>
            <person name="Lu Y."/>
            <person name="Yang J."/>
            <person name="Xu C."/>
            <person name="Jia M."/>
            <person name="Peters R.J."/>
            <person name="Huang L."/>
            <person name="Gao W."/>
        </authorList>
    </citation>
    <scope>NUCLEOTIDE SEQUENCE [LARGE SCALE GENOMIC DNA]</scope>
    <source>
        <strain evidence="3">cv. XIE 37</strain>
        <tissue evidence="2">Leaf</tissue>
    </source>
</reference>
<keyword evidence="1" id="KW-1133">Transmembrane helix</keyword>
<dbReference type="AlphaFoldDB" id="A0A7J7DUT1"/>
<dbReference type="OrthoDB" id="1045822at2759"/>
<protein>
    <recommendedName>
        <fullName evidence="4">Protein PLANT CADMIUM RESISTANCE 2-like</fullName>
    </recommendedName>
</protein>
<dbReference type="Proteomes" id="UP000593562">
    <property type="component" value="Unassembled WGS sequence"/>
</dbReference>
<dbReference type="InterPro" id="IPR006461">
    <property type="entry name" value="PLAC_motif_containing"/>
</dbReference>
<dbReference type="EMBL" id="JAAARO010000003">
    <property type="protein sequence ID" value="KAF5750132.1"/>
    <property type="molecule type" value="Genomic_DNA"/>
</dbReference>
<dbReference type="InParanoid" id="A0A7J7DUT1"/>
<organism evidence="2 3">
    <name type="scientific">Tripterygium wilfordii</name>
    <name type="common">Thunder God vine</name>
    <dbReference type="NCBI Taxonomy" id="458696"/>
    <lineage>
        <taxon>Eukaryota</taxon>
        <taxon>Viridiplantae</taxon>
        <taxon>Streptophyta</taxon>
        <taxon>Embryophyta</taxon>
        <taxon>Tracheophyta</taxon>
        <taxon>Spermatophyta</taxon>
        <taxon>Magnoliopsida</taxon>
        <taxon>eudicotyledons</taxon>
        <taxon>Gunneridae</taxon>
        <taxon>Pentapetalae</taxon>
        <taxon>rosids</taxon>
        <taxon>fabids</taxon>
        <taxon>Celastrales</taxon>
        <taxon>Celastraceae</taxon>
        <taxon>Tripterygium</taxon>
    </lineage>
</organism>
<dbReference type="PANTHER" id="PTHR15907">
    <property type="entry name" value="DUF614 FAMILY PROTEIN-RELATED"/>
    <property type="match status" value="1"/>
</dbReference>
<feature type="transmembrane region" description="Helical" evidence="1">
    <location>
        <begin position="92"/>
        <end position="111"/>
    </location>
</feature>
<dbReference type="FunCoup" id="A0A7J7DUT1">
    <property type="interactions" value="174"/>
</dbReference>
<gene>
    <name evidence="2" type="ORF">HS088_TW03G00464</name>
</gene>
<dbReference type="NCBIfam" id="TIGR01571">
    <property type="entry name" value="A_thal_Cys_rich"/>
    <property type="match status" value="1"/>
</dbReference>
<evidence type="ECO:0000256" key="1">
    <source>
        <dbReference type="SAM" id="Phobius"/>
    </source>
</evidence>
<keyword evidence="3" id="KW-1185">Reference proteome</keyword>
<name>A0A7J7DUT1_TRIWF</name>
<accession>A0A7J7DUT1</accession>
<keyword evidence="1" id="KW-0812">Transmembrane</keyword>
<evidence type="ECO:0000313" key="2">
    <source>
        <dbReference type="EMBL" id="KAF5750132.1"/>
    </source>
</evidence>
<comment type="caution">
    <text evidence="2">The sequence shown here is derived from an EMBL/GenBank/DDBJ whole genome shotgun (WGS) entry which is preliminary data.</text>
</comment>
<dbReference type="Pfam" id="PF04749">
    <property type="entry name" value="PLAC8"/>
    <property type="match status" value="1"/>
</dbReference>
<keyword evidence="1" id="KW-0472">Membrane</keyword>
<evidence type="ECO:0000313" key="3">
    <source>
        <dbReference type="Proteomes" id="UP000593562"/>
    </source>
</evidence>
<evidence type="ECO:0008006" key="4">
    <source>
        <dbReference type="Google" id="ProtNLM"/>
    </source>
</evidence>
<proteinExistence type="predicted"/>
<sequence length="185" mass="20583">MTSMNTNAYDEKYSDRPVAIGVPVGRPNYTDNGQIPLHHHHQPGLHEAWSSGLCDCSSDIRNCCLTCWCPCVTFGRIAEIIDQGSTSCGTSGGIYGLITWFTGCCGCLYSFSYRSKMRSQYNLEETPCGDCLVHLCCECCALCQEHRELKTRGFDMSLGWQGNVERQNRGRVVATAPMTEEGMKR</sequence>